<reference evidence="1 2" key="1">
    <citation type="submission" date="2020-12" db="EMBL/GenBank/DDBJ databases">
        <title>FDA dAtabase for Regulatory Grade micrObial Sequences (FDA-ARGOS): Supporting development and validation of Infectious Disease Dx tests.</title>
        <authorList>
            <person name="Nelson B."/>
            <person name="Plummer A."/>
            <person name="Tallon L."/>
            <person name="Sadzewicz L."/>
            <person name="Zhao X."/>
            <person name="Boylan J."/>
            <person name="Ott S."/>
            <person name="Bowen H."/>
            <person name="Vavikolanu K."/>
            <person name="Mehta A."/>
            <person name="Aluvathingal J."/>
            <person name="Nadendla S."/>
            <person name="Myers T."/>
            <person name="Yan Y."/>
            <person name="Sichtig H."/>
        </authorList>
    </citation>
    <scope>NUCLEOTIDE SEQUENCE [LARGE SCALE GENOMIC DNA]</scope>
    <source>
        <strain evidence="1 2">FDAARGOS_920</strain>
        <plasmid evidence="1 2">unnamed</plasmid>
    </source>
</reference>
<dbReference type="Pfam" id="PF13289">
    <property type="entry name" value="SIR2_2"/>
    <property type="match status" value="1"/>
</dbReference>
<keyword evidence="1" id="KW-0614">Plasmid</keyword>
<evidence type="ECO:0000313" key="1">
    <source>
        <dbReference type="EMBL" id="QPR80687.1"/>
    </source>
</evidence>
<organism evidence="1 2">
    <name type="scientific">Bacillus tropicus</name>
    <dbReference type="NCBI Taxonomy" id="2026188"/>
    <lineage>
        <taxon>Bacteria</taxon>
        <taxon>Bacillati</taxon>
        <taxon>Bacillota</taxon>
        <taxon>Bacilli</taxon>
        <taxon>Bacillales</taxon>
        <taxon>Bacillaceae</taxon>
        <taxon>Bacillus</taxon>
        <taxon>Bacillus cereus group</taxon>
    </lineage>
</organism>
<proteinExistence type="predicted"/>
<sequence length="1146" mass="135405">MYPHLKAIRERLWMKDGKSRVSVMIGAGFSLNAKKVESSFEGMALWSDLKTRLIKDLTHHSGIEDKGVLEVSQIFVEEYGRTSLDEILKEAIPDDNYEPDKIHHDLLKLPWSDVYTTNYDTLLERAKKRVYERNYQVIYDVNDIPSSVQPRIVKLHGSFPAHRPFIFTKADYEYYQRNFRPFVNMVQQSIMETTFVLIGFSGDDPNFEKWTTWVQDNLGEHMPKIYMIDCDGQNEERLQQLAEKGITLIDFKEIYGELENRYSTMFADLFEYLSYKNRKEKTKWPYESYTNIENFKANRETYPGWIVMPNDIRKKYVSVIERQITLILNSSFDDRVILNHLDELLWCSEKFYIPINFINTFSKLKELVNRVDEINEEYIPLLLRLLKEERLTFNMQGFYYYRDILEKLNVNKEQNHNLIYEQILYALNCDVQVVEKMVNLWDVGKTEIEWGIKKAIIYFRIHKRAEAIKMLGEYLQTIRSLLSIKPDDYRLLSLESVVLHHLMNSGKEDRLRFLNSKNCDVGKEYEKSVISIKKFKDTFGTIRSYGFDPGVEKFKTKFSILMGKELLDSFAVIQIQETLMLKTIDSYELDLAIRILENFYPMYCQIKKIQTLDLNDIDKVFSREFVYSMEKCNLDILSNYLMNSIINKSQSGLDIRLEIEVLSRIYFILPSIEKENIDLSLIDFIKKKETFKPKEIEVMQKFLIRIIVSKNSIENESFCKKLIHNNILSLEDSDEVIMENVFFDYIIKGLEEQNKLCQFELPQKQIETLFEKLKDNNEHDTALLKIVSLARTKELQQEFQDNLLTYIKGYPRSQNTRLKQIMEGIVTEVQLPKLIDESQFITKEIPKFYKGGLIVANSELITYFQDLFKVFSSNYRDENESKLEKRVYKRWLEKFYFWWEDQKQGYILLEKGYEDRYINGFDHLEILTIILGDRILGTVHKQYLEESDITKIRDVFLDIRKIRGDLSYYLIPCLERLGINDEYGIEYLIEGLIDKKNNFVNAALQGLYDCLLLNERNKVSIDTIQITTEILQLIKYGSMDKISMAINIVIEIINSIATVFDNGDYKLLIKNANSYLKSLNQENIVTFTRSDLKLLTSYTNLVTCIYINKPKVVGEQFNEWKKYIRNNPLPEVKICADFLENTVKIN</sequence>
<keyword evidence="2" id="KW-1185">Reference proteome</keyword>
<accession>A0A7T2QKY7</accession>
<dbReference type="InterPro" id="IPR029035">
    <property type="entry name" value="DHS-like_NAD/FAD-binding_dom"/>
</dbReference>
<dbReference type="EMBL" id="CP065740">
    <property type="protein sequence ID" value="QPR80687.1"/>
    <property type="molecule type" value="Genomic_DNA"/>
</dbReference>
<name>A0A7T2QKY7_9BACI</name>
<protein>
    <submittedName>
        <fullName evidence="1">SIR2 family protein</fullName>
    </submittedName>
</protein>
<evidence type="ECO:0000313" key="2">
    <source>
        <dbReference type="Proteomes" id="UP000594791"/>
    </source>
</evidence>
<dbReference type="SUPFAM" id="SSF52467">
    <property type="entry name" value="DHS-like NAD/FAD-binding domain"/>
    <property type="match status" value="1"/>
</dbReference>
<geneLocation type="plasmid" evidence="1 2">
    <name>unnamed</name>
</geneLocation>
<gene>
    <name evidence="1" type="ORF">I6G77_28060</name>
</gene>
<dbReference type="Proteomes" id="UP000594791">
    <property type="component" value="Plasmid unnamed"/>
</dbReference>